<organism evidence="1 2">
    <name type="scientific">Pseudomonas syringae pv. actinidiae</name>
    <dbReference type="NCBI Taxonomy" id="103796"/>
    <lineage>
        <taxon>Bacteria</taxon>
        <taxon>Pseudomonadati</taxon>
        <taxon>Pseudomonadota</taxon>
        <taxon>Gammaproteobacteria</taxon>
        <taxon>Pseudomonadales</taxon>
        <taxon>Pseudomonadaceae</taxon>
        <taxon>Pseudomonas</taxon>
        <taxon>Pseudomonas syringae</taxon>
    </lineage>
</organism>
<comment type="caution">
    <text evidence="1">The sequence shown here is derived from an EMBL/GenBank/DDBJ whole genome shotgun (WGS) entry which is preliminary data.</text>
</comment>
<gene>
    <name evidence="1" type="ORF">KPSA1_06523</name>
</gene>
<protein>
    <submittedName>
        <fullName evidence="1">Uncharacterized protein</fullName>
    </submittedName>
</protein>
<dbReference type="AlphaFoldDB" id="A0A2V0QIV0"/>
<evidence type="ECO:0000313" key="2">
    <source>
        <dbReference type="Proteomes" id="UP000247480"/>
    </source>
</evidence>
<dbReference type="Proteomes" id="UP000247480">
    <property type="component" value="Unassembled WGS sequence"/>
</dbReference>
<sequence length="39" mass="4532">MPLFALARKNRSSRKKQTLLRRPCELLADRKIPAYCTVS</sequence>
<proteinExistence type="predicted"/>
<accession>A0A2V0QIV0</accession>
<reference evidence="1 2" key="1">
    <citation type="submission" date="2018-04" db="EMBL/GenBank/DDBJ databases">
        <title>Draft genome sequence of Pseudomonas syringae pv. actinidiae biovar 1 strains isolated from kiwifruit in Kagawa prefecture.</title>
        <authorList>
            <person name="Tabuchi M."/>
            <person name="Saito M."/>
            <person name="Fujiwara S."/>
            <person name="Sasa N."/>
            <person name="Akimitsu K."/>
            <person name="Gomi K."/>
            <person name="Konishi-Sugita S."/>
            <person name="Hamano K."/>
            <person name="Kataoka I."/>
        </authorList>
    </citation>
    <scope>NUCLEOTIDE SEQUENCE [LARGE SCALE GENOMIC DNA]</scope>
    <source>
        <strain evidence="1 2">MAFF212206</strain>
    </source>
</reference>
<evidence type="ECO:0000313" key="1">
    <source>
        <dbReference type="EMBL" id="GBH13043.1"/>
    </source>
</evidence>
<dbReference type="EMBL" id="BGJZ01000338">
    <property type="protein sequence ID" value="GBH13043.1"/>
    <property type="molecule type" value="Genomic_DNA"/>
</dbReference>
<name>A0A2V0QIV0_PSESF</name>